<organism evidence="3 4">
    <name type="scientific">Methanobacterium lacus (strain AL-21)</name>
    <dbReference type="NCBI Taxonomy" id="877455"/>
    <lineage>
        <taxon>Archaea</taxon>
        <taxon>Methanobacteriati</taxon>
        <taxon>Methanobacteriota</taxon>
        <taxon>Methanomada group</taxon>
        <taxon>Methanobacteria</taxon>
        <taxon>Methanobacteriales</taxon>
        <taxon>Methanobacteriaceae</taxon>
        <taxon>Methanobacterium</taxon>
    </lineage>
</organism>
<evidence type="ECO:0000313" key="4">
    <source>
        <dbReference type="Proteomes" id="UP000007490"/>
    </source>
</evidence>
<evidence type="ECO:0000259" key="1">
    <source>
        <dbReference type="Pfam" id="PF00534"/>
    </source>
</evidence>
<dbReference type="PANTHER" id="PTHR45947:SF3">
    <property type="entry name" value="SULFOQUINOVOSYL TRANSFERASE SQD2"/>
    <property type="match status" value="1"/>
</dbReference>
<dbReference type="CDD" id="cd03801">
    <property type="entry name" value="GT4_PimA-like"/>
    <property type="match status" value="1"/>
</dbReference>
<feature type="domain" description="Glycosyltransferase subfamily 4-like N-terminal" evidence="2">
    <location>
        <begin position="16"/>
        <end position="190"/>
    </location>
</feature>
<dbReference type="HOGENOM" id="CLU_009583_2_2_2"/>
<dbReference type="OrthoDB" id="132546at2157"/>
<keyword evidence="4" id="KW-1185">Reference proteome</keyword>
<dbReference type="AlphaFoldDB" id="F0T7J1"/>
<dbReference type="eggNOG" id="arCOG01403">
    <property type="taxonomic scope" value="Archaea"/>
</dbReference>
<dbReference type="GO" id="GO:0016757">
    <property type="term" value="F:glycosyltransferase activity"/>
    <property type="evidence" value="ECO:0007669"/>
    <property type="project" value="InterPro"/>
</dbReference>
<dbReference type="PANTHER" id="PTHR45947">
    <property type="entry name" value="SULFOQUINOVOSYL TRANSFERASE SQD2"/>
    <property type="match status" value="1"/>
</dbReference>
<dbReference type="STRING" id="877455.Metbo_1317"/>
<dbReference type="Pfam" id="PF13439">
    <property type="entry name" value="Glyco_transf_4"/>
    <property type="match status" value="1"/>
</dbReference>
<dbReference type="SUPFAM" id="SSF53756">
    <property type="entry name" value="UDP-Glycosyltransferase/glycogen phosphorylase"/>
    <property type="match status" value="1"/>
</dbReference>
<feature type="domain" description="Glycosyl transferase family 1" evidence="1">
    <location>
        <begin position="198"/>
        <end position="359"/>
    </location>
</feature>
<accession>F0T7J1</accession>
<proteinExistence type="predicted"/>
<evidence type="ECO:0000313" key="3">
    <source>
        <dbReference type="EMBL" id="ADZ09559.1"/>
    </source>
</evidence>
<dbReference type="InterPro" id="IPR001296">
    <property type="entry name" value="Glyco_trans_1"/>
</dbReference>
<name>F0T7J1_METLA</name>
<dbReference type="EMBL" id="CP002551">
    <property type="protein sequence ID" value="ADZ09559.1"/>
    <property type="molecule type" value="Genomic_DNA"/>
</dbReference>
<dbReference type="Pfam" id="PF00534">
    <property type="entry name" value="Glycos_transf_1"/>
    <property type="match status" value="1"/>
</dbReference>
<sequence length="379" mass="43536">MKIAFIYDAAYPWVKGGAERRIYELSTRLVKQGHEVHWYSLAWWREERKLMDIEMDGIKLHGVSKPKPLYTEDRRSIKEAIFFSLHLINPIMKEKFDVVDCQGFPFFSSFVCKFHQAIGRSKMVITLHEVWGDYWYEYLGRAGIFGKLVERSMLALTDRFITVSQKTERDLQAIKRTDKSHVVPNGIDLNQITNVKPAETGFELLFAGRLIKEKKVDLLLRSLPKVLKTCPDIKCMVVGDGPERSRLEGLCKELELTATVEFSGFMEGYNELISIMKSSEVLVLPSEREGFGMVVVEANACGTPVVVVDYPMNAAKDLVQEGRNGYISKPDPEDLAQTIIKTLKNRKNMVETSRSMSKNYDWDRIVDELENVYLQTQKE</sequence>
<protein>
    <submittedName>
        <fullName evidence="3">Glycosyl transferase group 1</fullName>
    </submittedName>
</protein>
<dbReference type="InterPro" id="IPR028098">
    <property type="entry name" value="Glyco_trans_4-like_N"/>
</dbReference>
<gene>
    <name evidence="3" type="ordered locus">Metbo_1317</name>
</gene>
<dbReference type="RefSeq" id="WP_013644910.1">
    <property type="nucleotide sequence ID" value="NC_015216.1"/>
</dbReference>
<reference evidence="4" key="1">
    <citation type="submission" date="2011-02" db="EMBL/GenBank/DDBJ databases">
        <title>Complete sequence of Methanobacterium sp. AL-21.</title>
        <authorList>
            <consortium name="US DOE Joint Genome Institute"/>
            <person name="Lucas S."/>
            <person name="Copeland A."/>
            <person name="Lapidus A."/>
            <person name="Cheng J.-F."/>
            <person name="Goodwin L."/>
            <person name="Pitluck S."/>
            <person name="Chertkov O."/>
            <person name="Detter J.C."/>
            <person name="Han C."/>
            <person name="Tapia R."/>
            <person name="Land M."/>
            <person name="Hauser L."/>
            <person name="Kyrpides N."/>
            <person name="Ivanova N."/>
            <person name="Mikhailova N."/>
            <person name="Pagani I."/>
            <person name="Cadillo-Quiroz H."/>
            <person name="Imachi H."/>
            <person name="Zinder S."/>
            <person name="Liu W."/>
            <person name="Woyke T."/>
        </authorList>
    </citation>
    <scope>NUCLEOTIDE SEQUENCE [LARGE SCALE GENOMIC DNA]</scope>
    <source>
        <strain evidence="4">AL-21</strain>
    </source>
</reference>
<dbReference type="KEGG" id="mel:Metbo_1317"/>
<dbReference type="GeneID" id="10277768"/>
<reference evidence="3 4" key="2">
    <citation type="journal article" date="2014" name="Int. J. Syst. Evol. Microbiol.">
        <title>Methanobacterium paludis sp. nov. and a novel strain of Methanobacterium lacus isolated from northern peatlands.</title>
        <authorList>
            <person name="Cadillo-Quiroz H."/>
            <person name="Brauer S.L."/>
            <person name="Goodson N."/>
            <person name="Yavitt J.B."/>
            <person name="Zinder S.H."/>
        </authorList>
    </citation>
    <scope>NUCLEOTIDE SEQUENCE [LARGE SCALE GENOMIC DNA]</scope>
    <source>
        <strain evidence="3 4">AL-21</strain>
    </source>
</reference>
<dbReference type="InterPro" id="IPR050194">
    <property type="entry name" value="Glycosyltransferase_grp1"/>
</dbReference>
<keyword evidence="3" id="KW-0808">Transferase</keyword>
<evidence type="ECO:0000259" key="2">
    <source>
        <dbReference type="Pfam" id="PF13439"/>
    </source>
</evidence>
<dbReference type="Proteomes" id="UP000007490">
    <property type="component" value="Chromosome"/>
</dbReference>
<dbReference type="Gene3D" id="3.40.50.2000">
    <property type="entry name" value="Glycogen Phosphorylase B"/>
    <property type="match status" value="2"/>
</dbReference>